<keyword evidence="2" id="KW-0012">Acyltransferase</keyword>
<proteinExistence type="predicted"/>
<dbReference type="RefSeq" id="WP_204841356.1">
    <property type="nucleotide sequence ID" value="NZ_JAFBCL010000001.1"/>
</dbReference>
<organism evidence="2 3">
    <name type="scientific">Saccharothrix algeriensis</name>
    <dbReference type="NCBI Taxonomy" id="173560"/>
    <lineage>
        <taxon>Bacteria</taxon>
        <taxon>Bacillati</taxon>
        <taxon>Actinomycetota</taxon>
        <taxon>Actinomycetes</taxon>
        <taxon>Pseudonocardiales</taxon>
        <taxon>Pseudonocardiaceae</taxon>
        <taxon>Saccharothrix</taxon>
    </lineage>
</organism>
<dbReference type="InterPro" id="IPR016039">
    <property type="entry name" value="Thiolase-like"/>
</dbReference>
<dbReference type="EC" id="2.3.1.179" evidence="2"/>
<dbReference type="Proteomes" id="UP001195724">
    <property type="component" value="Unassembled WGS sequence"/>
</dbReference>
<feature type="domain" description="Beta-ketoacyl synthase-like N-terminal" evidence="1">
    <location>
        <begin position="11"/>
        <end position="161"/>
    </location>
</feature>
<comment type="caution">
    <text evidence="2">The sequence shown here is derived from an EMBL/GenBank/DDBJ whole genome shotgun (WGS) entry which is preliminary data.</text>
</comment>
<reference evidence="2 3" key="1">
    <citation type="submission" date="2021-01" db="EMBL/GenBank/DDBJ databases">
        <title>Sequencing the genomes of 1000 actinobacteria strains.</title>
        <authorList>
            <person name="Klenk H.-P."/>
        </authorList>
    </citation>
    <scope>NUCLEOTIDE SEQUENCE [LARGE SCALE GENOMIC DNA]</scope>
    <source>
        <strain evidence="2 3">DSM 44581</strain>
    </source>
</reference>
<sequence length="294" mass="29340">MSTDLVVTGIGVLDPAHGFDHRTELGPRGYKYLPTATQYLLAATKRAVAAAGDTLERVPEELRAAAVGTNCAASALHAGMDRTVLDGDANDLSPATAPYFSINLFGSRLATEHALKGFNLTVTSPRVAGLEAVQTGGRSVALGRAEWLVAGAAEEALDPAEPGAGGAESGAVALVLEPAAAAVARGGRVLGRCAVRTAFLPPAGLTPELVGAVVEPVLAWAGRVPVRAVVDSSPVARALLAALGPDAAVVPAGSGCLRPVAEVAAVLGGDRAELVVTAAAQGNVAFALVTPGGN</sequence>
<accession>A0ABS2S2A5</accession>
<dbReference type="Gene3D" id="3.40.47.10">
    <property type="match status" value="1"/>
</dbReference>
<dbReference type="SUPFAM" id="SSF53901">
    <property type="entry name" value="Thiolase-like"/>
    <property type="match status" value="1"/>
</dbReference>
<dbReference type="InterPro" id="IPR014030">
    <property type="entry name" value="Ketoacyl_synth_N"/>
</dbReference>
<evidence type="ECO:0000313" key="3">
    <source>
        <dbReference type="Proteomes" id="UP001195724"/>
    </source>
</evidence>
<gene>
    <name evidence="2" type="ORF">JOE68_001242</name>
</gene>
<keyword evidence="2" id="KW-0808">Transferase</keyword>
<evidence type="ECO:0000259" key="1">
    <source>
        <dbReference type="Pfam" id="PF00109"/>
    </source>
</evidence>
<protein>
    <submittedName>
        <fullName evidence="2">3-oxoacyl-[acyl-carrier-protein] synthase II</fullName>
        <ecNumber evidence="2">2.3.1.179</ecNumber>
    </submittedName>
</protein>
<dbReference type="Pfam" id="PF00109">
    <property type="entry name" value="ketoacyl-synt"/>
    <property type="match status" value="1"/>
</dbReference>
<evidence type="ECO:0000313" key="2">
    <source>
        <dbReference type="EMBL" id="MBM7810377.1"/>
    </source>
</evidence>
<name>A0ABS2S2A5_9PSEU</name>
<dbReference type="EMBL" id="JAFBCL010000001">
    <property type="protein sequence ID" value="MBM7810377.1"/>
    <property type="molecule type" value="Genomic_DNA"/>
</dbReference>
<dbReference type="GO" id="GO:0004315">
    <property type="term" value="F:3-oxoacyl-[acyl-carrier-protein] synthase activity"/>
    <property type="evidence" value="ECO:0007669"/>
    <property type="project" value="UniProtKB-EC"/>
</dbReference>
<keyword evidence="3" id="KW-1185">Reference proteome</keyword>